<reference evidence="4" key="1">
    <citation type="journal article" date="2019" name="Int. J. Syst. Evol. Microbiol.">
        <title>The Global Catalogue of Microorganisms (GCM) 10K type strain sequencing project: providing services to taxonomists for standard genome sequencing and annotation.</title>
        <authorList>
            <consortium name="The Broad Institute Genomics Platform"/>
            <consortium name="The Broad Institute Genome Sequencing Center for Infectious Disease"/>
            <person name="Wu L."/>
            <person name="Ma J."/>
        </authorList>
    </citation>
    <scope>NUCLEOTIDE SEQUENCE [LARGE SCALE GENOMIC DNA]</scope>
    <source>
        <strain evidence="4">JCM 16902</strain>
    </source>
</reference>
<dbReference type="EMBL" id="BAAAZO010000009">
    <property type="protein sequence ID" value="GAA3623853.1"/>
    <property type="molecule type" value="Genomic_DNA"/>
</dbReference>
<dbReference type="InterPro" id="IPR009937">
    <property type="entry name" value="Phage_holin_3_6"/>
</dbReference>
<keyword evidence="2" id="KW-0472">Membrane</keyword>
<evidence type="ECO:0000313" key="4">
    <source>
        <dbReference type="Proteomes" id="UP001501074"/>
    </source>
</evidence>
<organism evidence="3 4">
    <name type="scientific">Kineosporia mesophila</name>
    <dbReference type="NCBI Taxonomy" id="566012"/>
    <lineage>
        <taxon>Bacteria</taxon>
        <taxon>Bacillati</taxon>
        <taxon>Actinomycetota</taxon>
        <taxon>Actinomycetes</taxon>
        <taxon>Kineosporiales</taxon>
        <taxon>Kineosporiaceae</taxon>
        <taxon>Kineosporia</taxon>
    </lineage>
</organism>
<proteinExistence type="predicted"/>
<dbReference type="RefSeq" id="WP_231481393.1">
    <property type="nucleotide sequence ID" value="NZ_BAAAZO010000009.1"/>
</dbReference>
<keyword evidence="2" id="KW-1133">Transmembrane helix</keyword>
<evidence type="ECO:0000256" key="2">
    <source>
        <dbReference type="SAM" id="Phobius"/>
    </source>
</evidence>
<gene>
    <name evidence="3" type="ORF">GCM10022223_46070</name>
</gene>
<sequence>MSAGHGVPAPTPTGESPSIGDLLGDITRDLSTLMRQEVELAKAELRQSAKQSGKGAGMLGAAGVAAHFTVLFLLIAIWWSLGEQIGHGWSALVVALVLAVITAVLGVLGRNQIKAAPGLPRTTDSVKRIPDAVKGNEGNIR</sequence>
<keyword evidence="2" id="KW-0812">Transmembrane</keyword>
<name>A0ABP7A2V1_9ACTN</name>
<dbReference type="Pfam" id="PF07332">
    <property type="entry name" value="Phage_holin_3_6"/>
    <property type="match status" value="1"/>
</dbReference>
<protein>
    <submittedName>
        <fullName evidence="3">Phage holin family protein</fullName>
    </submittedName>
</protein>
<feature type="transmembrane region" description="Helical" evidence="2">
    <location>
        <begin position="56"/>
        <end position="81"/>
    </location>
</feature>
<keyword evidence="4" id="KW-1185">Reference proteome</keyword>
<evidence type="ECO:0000256" key="1">
    <source>
        <dbReference type="SAM" id="MobiDB-lite"/>
    </source>
</evidence>
<accession>A0ABP7A2V1</accession>
<feature type="transmembrane region" description="Helical" evidence="2">
    <location>
        <begin position="87"/>
        <end position="108"/>
    </location>
</feature>
<dbReference type="Proteomes" id="UP001501074">
    <property type="component" value="Unassembled WGS sequence"/>
</dbReference>
<comment type="caution">
    <text evidence="3">The sequence shown here is derived from an EMBL/GenBank/DDBJ whole genome shotgun (WGS) entry which is preliminary data.</text>
</comment>
<evidence type="ECO:0000313" key="3">
    <source>
        <dbReference type="EMBL" id="GAA3623853.1"/>
    </source>
</evidence>
<feature type="region of interest" description="Disordered" evidence="1">
    <location>
        <begin position="1"/>
        <end position="20"/>
    </location>
</feature>
<feature type="region of interest" description="Disordered" evidence="1">
    <location>
        <begin position="121"/>
        <end position="141"/>
    </location>
</feature>